<evidence type="ECO:0000256" key="5">
    <source>
        <dbReference type="ARBA" id="ARBA00038359"/>
    </source>
</evidence>
<protein>
    <recommendedName>
        <fullName evidence="8">Rhodopsin domain-containing protein</fullName>
    </recommendedName>
</protein>
<evidence type="ECO:0000256" key="1">
    <source>
        <dbReference type="ARBA" id="ARBA00004141"/>
    </source>
</evidence>
<keyword evidence="10" id="KW-1185">Reference proteome</keyword>
<evidence type="ECO:0000259" key="8">
    <source>
        <dbReference type="Pfam" id="PF20684"/>
    </source>
</evidence>
<feature type="transmembrane region" description="Helical" evidence="7">
    <location>
        <begin position="137"/>
        <end position="159"/>
    </location>
</feature>
<keyword evidence="3 7" id="KW-1133">Transmembrane helix</keyword>
<keyword evidence="4 7" id="KW-0472">Membrane</keyword>
<dbReference type="KEGG" id="apuu:APUU_20999A"/>
<comment type="subcellular location">
    <subcellularLocation>
        <location evidence="1">Membrane</location>
        <topology evidence="1">Multi-pass membrane protein</topology>
    </subcellularLocation>
</comment>
<evidence type="ECO:0000256" key="7">
    <source>
        <dbReference type="SAM" id="Phobius"/>
    </source>
</evidence>
<feature type="compositionally biased region" description="Basic and acidic residues" evidence="6">
    <location>
        <begin position="440"/>
        <end position="452"/>
    </location>
</feature>
<feature type="region of interest" description="Disordered" evidence="6">
    <location>
        <begin position="408"/>
        <end position="483"/>
    </location>
</feature>
<gene>
    <name evidence="9" type="ORF">APUU_20999A</name>
</gene>
<feature type="region of interest" description="Disordered" evidence="6">
    <location>
        <begin position="333"/>
        <end position="379"/>
    </location>
</feature>
<accession>A0A7R7XFV3</accession>
<name>A0A7R7XFV3_9EURO</name>
<feature type="compositionally biased region" description="Low complexity" evidence="6">
    <location>
        <begin position="413"/>
        <end position="436"/>
    </location>
</feature>
<dbReference type="OrthoDB" id="5429740at2759"/>
<feature type="transmembrane region" description="Helical" evidence="7">
    <location>
        <begin position="59"/>
        <end position="83"/>
    </location>
</feature>
<dbReference type="PANTHER" id="PTHR33048:SF129">
    <property type="entry name" value="INTEGRAL MEMBRANE PROTEIN-RELATED"/>
    <property type="match status" value="1"/>
</dbReference>
<feature type="compositionally biased region" description="Polar residues" evidence="6">
    <location>
        <begin position="334"/>
        <end position="344"/>
    </location>
</feature>
<feature type="transmembrane region" description="Helical" evidence="7">
    <location>
        <begin position="103"/>
        <end position="125"/>
    </location>
</feature>
<dbReference type="InterPro" id="IPR049326">
    <property type="entry name" value="Rhodopsin_dom_fungi"/>
</dbReference>
<organism evidence="9 10">
    <name type="scientific">Aspergillus puulaauensis</name>
    <dbReference type="NCBI Taxonomy" id="1220207"/>
    <lineage>
        <taxon>Eukaryota</taxon>
        <taxon>Fungi</taxon>
        <taxon>Dikarya</taxon>
        <taxon>Ascomycota</taxon>
        <taxon>Pezizomycotina</taxon>
        <taxon>Eurotiomycetes</taxon>
        <taxon>Eurotiomycetidae</taxon>
        <taxon>Eurotiales</taxon>
        <taxon>Aspergillaceae</taxon>
        <taxon>Aspergillus</taxon>
    </lineage>
</organism>
<evidence type="ECO:0000313" key="9">
    <source>
        <dbReference type="EMBL" id="BCS20567.1"/>
    </source>
</evidence>
<evidence type="ECO:0000256" key="3">
    <source>
        <dbReference type="ARBA" id="ARBA00022989"/>
    </source>
</evidence>
<evidence type="ECO:0000313" key="10">
    <source>
        <dbReference type="Proteomes" id="UP000654913"/>
    </source>
</evidence>
<evidence type="ECO:0000256" key="6">
    <source>
        <dbReference type="SAM" id="MobiDB-lite"/>
    </source>
</evidence>
<dbReference type="GO" id="GO:0016020">
    <property type="term" value="C:membrane"/>
    <property type="evidence" value="ECO:0007669"/>
    <property type="project" value="UniProtKB-SubCell"/>
</dbReference>
<comment type="similarity">
    <text evidence="5">Belongs to the SAT4 family.</text>
</comment>
<feature type="domain" description="Rhodopsin" evidence="8">
    <location>
        <begin position="52"/>
        <end position="229"/>
    </location>
</feature>
<sequence length="483" mass="53415">MASREEEDPTYGEPFVYACWALTGLVSVALIFRYTVKAWASRVLPTVSSPTRIWGAEDLLFVMGYGFDIAHIVLIQISLDYGLGRHIWFLTDEQRIGAMKYDFLSQPLAVTASMFSRCGMTWFLYTCFSSLDRQIRIAIIIGMAIQIVVNSVTVLQIVLQCGPSPYYVTNRGSYFHYMWDGVPTDGSVVCQSPNVQTTIGFVQGGFNSTVDFFLTILSAMQLWQFSIRTVDHTPDGSNSFLARFKRMPRQARKRRIWQTVILSGPLALSGCASIVKTYLLKSLGERNDFTHNIMSFILWVKIENYCILLATCGPIVRLFVRVVFNNNNNNNKNPSTGKCSSFSNSRRRQYPFDGSGGGEVDRDPRSQGNSSNSQTQTQGSILMSVFGDKTIAEEGLYCDHIHGGGRTSSMGLARRGTTASTTTTIGAAKPRASASHSRMRSSDDGRESEEGGGRGVTVKTDITVQVAEDGTSTTGLMPPRYDN</sequence>
<proteinExistence type="inferred from homology"/>
<keyword evidence="2 7" id="KW-0812">Transmembrane</keyword>
<dbReference type="AlphaFoldDB" id="A0A7R7XFV3"/>
<dbReference type="Proteomes" id="UP000654913">
    <property type="component" value="Chromosome 2"/>
</dbReference>
<feature type="transmembrane region" description="Helical" evidence="7">
    <location>
        <begin position="15"/>
        <end position="36"/>
    </location>
</feature>
<feature type="compositionally biased region" description="Low complexity" evidence="6">
    <location>
        <begin position="366"/>
        <end position="379"/>
    </location>
</feature>
<dbReference type="PANTHER" id="PTHR33048">
    <property type="entry name" value="PTH11-LIKE INTEGRAL MEMBRANE PROTEIN (AFU_ORTHOLOGUE AFUA_5G11245)"/>
    <property type="match status" value="1"/>
</dbReference>
<dbReference type="InterPro" id="IPR052337">
    <property type="entry name" value="SAT4-like"/>
</dbReference>
<reference evidence="9" key="1">
    <citation type="submission" date="2021-01" db="EMBL/GenBank/DDBJ databases">
        <authorList>
            <consortium name="Aspergillus puulaauensis MK2 genome sequencing consortium"/>
            <person name="Kazuki M."/>
            <person name="Futagami T."/>
        </authorList>
    </citation>
    <scope>NUCLEOTIDE SEQUENCE</scope>
    <source>
        <strain evidence="9">MK2</strain>
    </source>
</reference>
<dbReference type="RefSeq" id="XP_041552761.1">
    <property type="nucleotide sequence ID" value="XM_041699702.1"/>
</dbReference>
<reference evidence="9" key="2">
    <citation type="submission" date="2021-02" db="EMBL/GenBank/DDBJ databases">
        <title>Aspergillus puulaauensis MK2 genome sequence.</title>
        <authorList>
            <person name="Futagami T."/>
            <person name="Mori K."/>
            <person name="Kadooka C."/>
            <person name="Tanaka T."/>
        </authorList>
    </citation>
    <scope>NUCLEOTIDE SEQUENCE</scope>
    <source>
        <strain evidence="9">MK2</strain>
    </source>
</reference>
<dbReference type="EMBL" id="AP024444">
    <property type="protein sequence ID" value="BCS20567.1"/>
    <property type="molecule type" value="Genomic_DNA"/>
</dbReference>
<dbReference type="GeneID" id="64970572"/>
<evidence type="ECO:0000256" key="2">
    <source>
        <dbReference type="ARBA" id="ARBA00022692"/>
    </source>
</evidence>
<evidence type="ECO:0000256" key="4">
    <source>
        <dbReference type="ARBA" id="ARBA00023136"/>
    </source>
</evidence>
<dbReference type="Pfam" id="PF20684">
    <property type="entry name" value="Fung_rhodopsin"/>
    <property type="match status" value="1"/>
</dbReference>